<organism evidence="8">
    <name type="scientific">Absidia glauca</name>
    <name type="common">Pin mould</name>
    <dbReference type="NCBI Taxonomy" id="4829"/>
    <lineage>
        <taxon>Eukaryota</taxon>
        <taxon>Fungi</taxon>
        <taxon>Fungi incertae sedis</taxon>
        <taxon>Mucoromycota</taxon>
        <taxon>Mucoromycotina</taxon>
        <taxon>Mucoromycetes</taxon>
        <taxon>Mucorales</taxon>
        <taxon>Cunninghamellaceae</taxon>
        <taxon>Absidia</taxon>
    </lineage>
</organism>
<evidence type="ECO:0000256" key="5">
    <source>
        <dbReference type="ARBA" id="ARBA00032829"/>
    </source>
</evidence>
<gene>
    <name evidence="8" type="primary">ABSGL_05649.1 scaffold 7188</name>
</gene>
<dbReference type="SUPFAM" id="SSF82171">
    <property type="entry name" value="DPP6 N-terminal domain-like"/>
    <property type="match status" value="1"/>
</dbReference>
<dbReference type="EMBL" id="LT553043">
    <property type="protein sequence ID" value="SAL99993.1"/>
    <property type="molecule type" value="Genomic_DNA"/>
</dbReference>
<dbReference type="FunCoup" id="A0A163JKG4">
    <property type="interactions" value="34"/>
</dbReference>
<reference evidence="8" key="1">
    <citation type="submission" date="2016-04" db="EMBL/GenBank/DDBJ databases">
        <authorList>
            <person name="Evans L.H."/>
            <person name="Alamgir A."/>
            <person name="Owens N."/>
            <person name="Weber N.D."/>
            <person name="Virtaneva K."/>
            <person name="Barbian K."/>
            <person name="Babar A."/>
            <person name="Rosenke K."/>
        </authorList>
    </citation>
    <scope>NUCLEOTIDE SEQUENCE [LARGE SCALE GENOMIC DNA]</scope>
    <source>
        <strain evidence="8">CBS 101.48</strain>
    </source>
</reference>
<evidence type="ECO:0000256" key="6">
    <source>
        <dbReference type="SAM" id="SignalP"/>
    </source>
</evidence>
<sequence length="723" mass="80935">MLLPLVGAISMMASVIMARPFTPDDLVSLPRPGGVEPSPSGRHAVYSESRYFAHEDKTHQSLYLLDLKTSIVESLTTPELGESHSEPFFLDDDHVAYLWQKAGEDVAQLYVADIHHQDEPYAVTDFPIGFGDIKYNNARKLLTFSSLVYPDLDTLQQTKDKDAEIKKTKKDTALVYDQLMVRHWDHFVPEKRNTLFAVTLEKVDNKYQLKNDPRNLLKGTGLQSPLYPLGDASNYVVSEDGTEIAFVSKISSRDNAWQTSQHVYTLSLEEGQSSTPAALNDDIPAASSGPAYAPKSGRLAYLQMTVPQFESDRNRIVIYDQQTKTRVEVAGDWDRSPSQLIFSQDESVLYAVAEEYGRVKLFAIDVTSGSITTLTNDHAVSGVSLVSETNSLLFTVSSMNHPSIAHSLDLATGKLHRHGTSEALKSILAELSFAEPEEFTFEGALGETVHSWLLKPPGLDLSKKHPVAVLIHGGPEGAWEDSWSTRWNYQVFASAGYVVVATNFHGSTGYGQAFTDSIQKNWFTHPYKDTILGLDTALERYPYLDADRVVALGASYGATMINYINGHTNRFKALVSHDGIFNTVNAYYTTDELYFPEKEFGGPAYEPLARITYERFSPSNFAQRWKTPTLVIHGGHDYRLVDGEGFAVFTALQRQNVPSRLVYYPAESHWVLNHANSLKWHHEVVCVVSVFIAVLGWINRYTEHTSDQDHTNEAPQFTVQQWL</sequence>
<dbReference type="OrthoDB" id="416344at2759"/>
<accession>A0A163JKG4</accession>
<dbReference type="OMA" id="YPVRYWD"/>
<protein>
    <recommendedName>
        <fullName evidence="5">Dipeptidyl-peptidase V</fullName>
    </recommendedName>
</protein>
<dbReference type="GO" id="GO:0004252">
    <property type="term" value="F:serine-type endopeptidase activity"/>
    <property type="evidence" value="ECO:0007669"/>
    <property type="project" value="TreeGrafter"/>
</dbReference>
<name>A0A163JKG4_ABSGL</name>
<dbReference type="Pfam" id="PF00326">
    <property type="entry name" value="Peptidase_S9"/>
    <property type="match status" value="1"/>
</dbReference>
<dbReference type="GO" id="GO:0006508">
    <property type="term" value="P:proteolysis"/>
    <property type="evidence" value="ECO:0007669"/>
    <property type="project" value="UniProtKB-KW"/>
</dbReference>
<keyword evidence="2" id="KW-0645">Protease</keyword>
<dbReference type="STRING" id="4829.A0A163JKG4"/>
<dbReference type="InterPro" id="IPR011042">
    <property type="entry name" value="6-blade_b-propeller_TolB-like"/>
</dbReference>
<feature type="signal peptide" evidence="6">
    <location>
        <begin position="1"/>
        <end position="18"/>
    </location>
</feature>
<dbReference type="InterPro" id="IPR001375">
    <property type="entry name" value="Peptidase_S9_cat"/>
</dbReference>
<keyword evidence="3 6" id="KW-0732">Signal</keyword>
<feature type="domain" description="Peptidase S9 prolyl oligopeptidase catalytic" evidence="7">
    <location>
        <begin position="483"/>
        <end position="684"/>
    </location>
</feature>
<keyword evidence="4" id="KW-0378">Hydrolase</keyword>
<dbReference type="InterPro" id="IPR029058">
    <property type="entry name" value="AB_hydrolase_fold"/>
</dbReference>
<comment type="similarity">
    <text evidence="1">Belongs to the peptidase S9C family.</text>
</comment>
<dbReference type="AlphaFoldDB" id="A0A163JKG4"/>
<dbReference type="PANTHER" id="PTHR42776">
    <property type="entry name" value="SERINE PEPTIDASE S9 FAMILY MEMBER"/>
    <property type="match status" value="1"/>
</dbReference>
<evidence type="ECO:0000256" key="2">
    <source>
        <dbReference type="ARBA" id="ARBA00022670"/>
    </source>
</evidence>
<dbReference type="PANTHER" id="PTHR42776:SF13">
    <property type="entry name" value="DIPEPTIDYL-PEPTIDASE 5"/>
    <property type="match status" value="1"/>
</dbReference>
<dbReference type="Gene3D" id="3.40.50.1820">
    <property type="entry name" value="alpha/beta hydrolase"/>
    <property type="match status" value="1"/>
</dbReference>
<evidence type="ECO:0000256" key="3">
    <source>
        <dbReference type="ARBA" id="ARBA00022729"/>
    </source>
</evidence>
<dbReference type="FunFam" id="3.40.50.1820:FF:000028">
    <property type="entry name" value="S9 family peptidase"/>
    <property type="match status" value="1"/>
</dbReference>
<feature type="chain" id="PRO_5007843432" description="Dipeptidyl-peptidase V" evidence="6">
    <location>
        <begin position="19"/>
        <end position="723"/>
    </location>
</feature>
<proteinExistence type="inferred from homology"/>
<dbReference type="SUPFAM" id="SSF53474">
    <property type="entry name" value="alpha/beta-Hydrolases"/>
    <property type="match status" value="1"/>
</dbReference>
<evidence type="ECO:0000256" key="1">
    <source>
        <dbReference type="ARBA" id="ARBA00010040"/>
    </source>
</evidence>
<dbReference type="InParanoid" id="A0A163JKG4"/>
<evidence type="ECO:0000256" key="4">
    <source>
        <dbReference type="ARBA" id="ARBA00022801"/>
    </source>
</evidence>
<evidence type="ECO:0000313" key="8">
    <source>
        <dbReference type="EMBL" id="SAL99993.1"/>
    </source>
</evidence>
<dbReference type="Proteomes" id="UP000078561">
    <property type="component" value="Unassembled WGS sequence"/>
</dbReference>
<evidence type="ECO:0000259" key="7">
    <source>
        <dbReference type="Pfam" id="PF00326"/>
    </source>
</evidence>
<dbReference type="Gene3D" id="2.120.10.30">
    <property type="entry name" value="TolB, C-terminal domain"/>
    <property type="match status" value="1"/>
</dbReference>
<keyword evidence="9" id="KW-1185">Reference proteome</keyword>
<evidence type="ECO:0000313" key="9">
    <source>
        <dbReference type="Proteomes" id="UP000078561"/>
    </source>
</evidence>